<dbReference type="GO" id="GO:0005509">
    <property type="term" value="F:calcium ion binding"/>
    <property type="evidence" value="ECO:0007669"/>
    <property type="project" value="UniProtKB-UniRule"/>
</dbReference>
<dbReference type="Proteomes" id="UP001445076">
    <property type="component" value="Unassembled WGS sequence"/>
</dbReference>
<dbReference type="FunFam" id="2.60.40.60:FF:000112">
    <property type="entry name" value="neural-cadherin isoform X1"/>
    <property type="match status" value="1"/>
</dbReference>
<dbReference type="EMBL" id="JARKIK010000001">
    <property type="protein sequence ID" value="KAK8754586.1"/>
    <property type="molecule type" value="Genomic_DNA"/>
</dbReference>
<comment type="subcellular location">
    <subcellularLocation>
        <location evidence="1">Membrane</location>
        <topology evidence="1">Single-pass membrane protein</topology>
    </subcellularLocation>
</comment>
<organism evidence="11 12">
    <name type="scientific">Cherax quadricarinatus</name>
    <name type="common">Australian red claw crayfish</name>
    <dbReference type="NCBI Taxonomy" id="27406"/>
    <lineage>
        <taxon>Eukaryota</taxon>
        <taxon>Metazoa</taxon>
        <taxon>Ecdysozoa</taxon>
        <taxon>Arthropoda</taxon>
        <taxon>Crustacea</taxon>
        <taxon>Multicrustacea</taxon>
        <taxon>Malacostraca</taxon>
        <taxon>Eumalacostraca</taxon>
        <taxon>Eucarida</taxon>
        <taxon>Decapoda</taxon>
        <taxon>Pleocyemata</taxon>
        <taxon>Astacidea</taxon>
        <taxon>Parastacoidea</taxon>
        <taxon>Parastacidae</taxon>
        <taxon>Cherax</taxon>
    </lineage>
</organism>
<name>A0AAW0YCF1_CHEQU</name>
<keyword evidence="7" id="KW-0325">Glycoprotein</keyword>
<evidence type="ECO:0000256" key="5">
    <source>
        <dbReference type="ARBA" id="ARBA00022989"/>
    </source>
</evidence>
<dbReference type="PROSITE" id="PS00232">
    <property type="entry name" value="CADHERIN_1"/>
    <property type="match status" value="2"/>
</dbReference>
<keyword evidence="2" id="KW-0812">Transmembrane</keyword>
<feature type="domain" description="Cadherin" evidence="10">
    <location>
        <begin position="773"/>
        <end position="884"/>
    </location>
</feature>
<keyword evidence="5" id="KW-1133">Transmembrane helix</keyword>
<evidence type="ECO:0000256" key="7">
    <source>
        <dbReference type="ARBA" id="ARBA00023180"/>
    </source>
</evidence>
<feature type="compositionally biased region" description="Polar residues" evidence="9">
    <location>
        <begin position="194"/>
        <end position="221"/>
    </location>
</feature>
<keyword evidence="6" id="KW-0472">Membrane</keyword>
<feature type="region of interest" description="Disordered" evidence="9">
    <location>
        <begin position="358"/>
        <end position="380"/>
    </location>
</feature>
<dbReference type="PANTHER" id="PTHR24028:SF310">
    <property type="entry name" value="NEURAL-CADHERIN-LIKE PROTEIN"/>
    <property type="match status" value="1"/>
</dbReference>
<feature type="compositionally biased region" description="Basic residues" evidence="9">
    <location>
        <begin position="427"/>
        <end position="452"/>
    </location>
</feature>
<dbReference type="PROSITE" id="PS50268">
    <property type="entry name" value="CADHERIN_2"/>
    <property type="match status" value="6"/>
</dbReference>
<dbReference type="GO" id="GO:0007156">
    <property type="term" value="P:homophilic cell adhesion via plasma membrane adhesion molecules"/>
    <property type="evidence" value="ECO:0007669"/>
    <property type="project" value="InterPro"/>
</dbReference>
<dbReference type="Gene3D" id="2.60.40.60">
    <property type="entry name" value="Cadherins"/>
    <property type="match status" value="6"/>
</dbReference>
<proteinExistence type="predicted"/>
<feature type="compositionally biased region" description="Basic and acidic residues" evidence="9">
    <location>
        <begin position="371"/>
        <end position="380"/>
    </location>
</feature>
<accession>A0AAW0YCF1</accession>
<feature type="compositionally biased region" description="Polar residues" evidence="9">
    <location>
        <begin position="243"/>
        <end position="258"/>
    </location>
</feature>
<dbReference type="Pfam" id="PF00028">
    <property type="entry name" value="Cadherin"/>
    <property type="match status" value="3"/>
</dbReference>
<protein>
    <recommendedName>
        <fullName evidence="10">Cadherin domain-containing protein</fullName>
    </recommendedName>
</protein>
<evidence type="ECO:0000256" key="3">
    <source>
        <dbReference type="ARBA" id="ARBA00022737"/>
    </source>
</evidence>
<dbReference type="SUPFAM" id="SSF49313">
    <property type="entry name" value="Cadherin-like"/>
    <property type="match status" value="7"/>
</dbReference>
<dbReference type="InterPro" id="IPR015919">
    <property type="entry name" value="Cadherin-like_sf"/>
</dbReference>
<reference evidence="11 12" key="1">
    <citation type="journal article" date="2024" name="BMC Genomics">
        <title>Genome assembly of redclaw crayfish (Cherax quadricarinatus) provides insights into its immune adaptation and hypoxia tolerance.</title>
        <authorList>
            <person name="Liu Z."/>
            <person name="Zheng J."/>
            <person name="Li H."/>
            <person name="Fang K."/>
            <person name="Wang S."/>
            <person name="He J."/>
            <person name="Zhou D."/>
            <person name="Weng S."/>
            <person name="Chi M."/>
            <person name="Gu Z."/>
            <person name="He J."/>
            <person name="Li F."/>
            <person name="Wang M."/>
        </authorList>
    </citation>
    <scope>NUCLEOTIDE SEQUENCE [LARGE SCALE GENOMIC DNA]</scope>
    <source>
        <strain evidence="11">ZL_2023a</strain>
    </source>
</reference>
<evidence type="ECO:0000256" key="6">
    <source>
        <dbReference type="ARBA" id="ARBA00023136"/>
    </source>
</evidence>
<evidence type="ECO:0000256" key="2">
    <source>
        <dbReference type="ARBA" id="ARBA00022692"/>
    </source>
</evidence>
<sequence length="1296" mass="142927">GVAVRYSITGGNRDGLFTIDQRSGLITLAAPLDYELQPKHELVVAAEAAGRTVHSIVQVTVADVNDNPPHFLESDIQVTVVEEDDRHLPATIIKVEAADPDRVDSAGLVYSVGGDGVDGLSPSHAYFTINPHTGHLLQLKALDRDPPLGRETWKVKVQVRDGQRVSPSLVAASRASRRPRLTNPQHLPLHHSVQGPSYGSQDPSHSSQRTGHVPQRSSQGLQEPPAGSPASRRLWITHPPQLSPNISHESPHVNSVTAHKQKAPPEDQFIMPHNPEKPPKQQSVTSLDPQMSEENQYVFSRDPSGLVQADHVMSQKPEAEEGDYFLYQDLTGPIDPYFLTRDPMGSDDAVLVKNKEGEKKDEWLGEDVEESSERAGKGVEENVRRLGVNVPQNVRNKAEPEAKGKKIYQIDEINGKNSKKEGENRATTKHQRKRGKFIQKRRRAGERKRKLRDKNTQTTKEIVNDRKRKTGGSRQSIGAGGRRWKLSPGPGHGSQARGRKVSQQLPGSWWGGSEDISALTSGCGNLHPGAISTTNTSTGSKPLRIKYFTQRKYEQNAVKCRRLSARGTSKLTSPYNARGKLNAERNRQLNFYRGVIYRSDNNFNQTFAYKLKLHVKGKGDHASKLRTAPRSRHNRSSVGREIGGEGVSEGPSEDHRLFAPSLASTTSFRSEGDLPSDPHSVGPEGKRADMQPTVTPINKRDISRRPLNQLQDERLYVKRFGADGGGCDDYSIFSMSSEEPPYLREMRREQVHVAETVVTVVVKDINDNAPVFPNATIYGEVQENGPIDLSVGVVWAWDADDEKEGTNAHLTYTIEKNVMDERSGQAIFTINPETGLVRTAICCLDRESTPEYFIQVVAVDGGGLKGTGTVVVRLADVNDNSPRLTRDLWQVEVDETWGDGPPTNHTLLQVSTADHDTSNYFFYRVVESSGWGWQHFGMRTEGVMGHLFANKTLDYEDAAQRRGFRFMVQVTDRGRGGWSDARHTDTAWVEVSLRDVNDNPPQFSRPHAHVTVREDTAPGTLLASLPATDPDMMEQQGVDYRVVGGWGAVTVDADGGVRLWRALDREAPGGEVGVARVVAVDEGRPSLSSTATLTITLTDVNDCPPRLLPPTVLHVREGAPASLLGILTATDDDVWALGHGPPFTFTLAPSNPSHVFNIISINYQSGLDSGRGGAEVWTTGPLDREEHRQLTAEVEVTDVQGLAAAHPITIIVDDINDNPMRPASKTVYLWKTQGGGADAALGRVYVEDPDDWDLQDKTFEWAGPPHPLFTLQPNTGDIFASTQLREGRYELHFRVS</sequence>
<feature type="domain" description="Cadherin" evidence="10">
    <location>
        <begin position="1004"/>
        <end position="1107"/>
    </location>
</feature>
<dbReference type="InterPro" id="IPR050174">
    <property type="entry name" value="Protocadherin/Cadherin-CA"/>
</dbReference>
<gene>
    <name evidence="11" type="ORF">OTU49_016766</name>
</gene>
<feature type="domain" description="Cadherin" evidence="10">
    <location>
        <begin position="1107"/>
        <end position="1224"/>
    </location>
</feature>
<keyword evidence="3" id="KW-0677">Repeat</keyword>
<feature type="non-terminal residue" evidence="11">
    <location>
        <position position="1"/>
    </location>
</feature>
<feature type="region of interest" description="Disordered" evidence="9">
    <location>
        <begin position="166"/>
        <end position="285"/>
    </location>
</feature>
<evidence type="ECO:0000256" key="1">
    <source>
        <dbReference type="ARBA" id="ARBA00004167"/>
    </source>
</evidence>
<feature type="domain" description="Cadherin" evidence="10">
    <location>
        <begin position="4"/>
        <end position="71"/>
    </location>
</feature>
<evidence type="ECO:0000256" key="4">
    <source>
        <dbReference type="ARBA" id="ARBA00022837"/>
    </source>
</evidence>
<evidence type="ECO:0000259" key="10">
    <source>
        <dbReference type="PROSITE" id="PS50268"/>
    </source>
</evidence>
<evidence type="ECO:0000313" key="11">
    <source>
        <dbReference type="EMBL" id="KAK8754586.1"/>
    </source>
</evidence>
<keyword evidence="4 8" id="KW-0106">Calcium</keyword>
<dbReference type="InterPro" id="IPR002126">
    <property type="entry name" value="Cadherin-like_dom"/>
</dbReference>
<dbReference type="PANTHER" id="PTHR24028">
    <property type="entry name" value="CADHERIN-87A"/>
    <property type="match status" value="1"/>
</dbReference>
<dbReference type="InterPro" id="IPR020894">
    <property type="entry name" value="Cadherin_CS"/>
</dbReference>
<feature type="domain" description="Cadherin" evidence="10">
    <location>
        <begin position="885"/>
        <end position="1003"/>
    </location>
</feature>
<feature type="domain" description="Cadherin" evidence="10">
    <location>
        <begin position="72"/>
        <end position="198"/>
    </location>
</feature>
<evidence type="ECO:0000256" key="8">
    <source>
        <dbReference type="PROSITE-ProRule" id="PRU00043"/>
    </source>
</evidence>
<evidence type="ECO:0000256" key="9">
    <source>
        <dbReference type="SAM" id="MobiDB-lite"/>
    </source>
</evidence>
<comment type="caution">
    <text evidence="11">The sequence shown here is derived from an EMBL/GenBank/DDBJ whole genome shotgun (WGS) entry which is preliminary data.</text>
</comment>
<feature type="non-terminal residue" evidence="11">
    <location>
        <position position="1296"/>
    </location>
</feature>
<evidence type="ECO:0000313" key="12">
    <source>
        <dbReference type="Proteomes" id="UP001445076"/>
    </source>
</evidence>
<keyword evidence="12" id="KW-1185">Reference proteome</keyword>
<dbReference type="SMART" id="SM00112">
    <property type="entry name" value="CA"/>
    <property type="match status" value="6"/>
</dbReference>
<dbReference type="PRINTS" id="PR00205">
    <property type="entry name" value="CADHERIN"/>
</dbReference>
<feature type="region of interest" description="Disordered" evidence="9">
    <location>
        <begin position="619"/>
        <end position="692"/>
    </location>
</feature>
<dbReference type="GO" id="GO:0005886">
    <property type="term" value="C:plasma membrane"/>
    <property type="evidence" value="ECO:0007669"/>
    <property type="project" value="InterPro"/>
</dbReference>
<dbReference type="CDD" id="cd11304">
    <property type="entry name" value="Cadherin_repeat"/>
    <property type="match status" value="5"/>
</dbReference>
<feature type="region of interest" description="Disordered" evidence="9">
    <location>
        <begin position="412"/>
        <end position="507"/>
    </location>
</feature>